<keyword evidence="4" id="KW-1185">Reference proteome</keyword>
<protein>
    <submittedName>
        <fullName evidence="3">CUB_2 domain-containing protein</fullName>
    </submittedName>
</protein>
<reference evidence="3" key="2">
    <citation type="submission" date="2022-06" db="UniProtKB">
        <authorList>
            <consortium name="EnsemblMetazoa"/>
        </authorList>
    </citation>
    <scope>IDENTIFICATION</scope>
    <source>
        <strain evidence="3">DF5081</strain>
    </source>
</reference>
<dbReference type="PANTHER" id="PTHR21447">
    <property type="entry name" value="RING-TYPE DOMAIN-CONTAINING PROTEIN-RELATED"/>
    <property type="match status" value="1"/>
</dbReference>
<dbReference type="PANTHER" id="PTHR21447:SF9">
    <property type="entry name" value="CUB-LIKE DOMAIN-CONTAINING PROTEIN"/>
    <property type="match status" value="1"/>
</dbReference>
<feature type="signal peptide" evidence="1">
    <location>
        <begin position="1"/>
        <end position="16"/>
    </location>
</feature>
<feature type="domain" description="CUB-like" evidence="2">
    <location>
        <begin position="17"/>
        <end position="135"/>
    </location>
</feature>
<dbReference type="GO" id="GO:0045087">
    <property type="term" value="P:innate immune response"/>
    <property type="evidence" value="ECO:0007669"/>
    <property type="project" value="TreeGrafter"/>
</dbReference>
<dbReference type="EnsemblMetazoa" id="CJA15571.1">
    <property type="protein sequence ID" value="CJA15571.1"/>
    <property type="gene ID" value="WBGene00134775"/>
</dbReference>
<evidence type="ECO:0000313" key="4">
    <source>
        <dbReference type="Proteomes" id="UP000005237"/>
    </source>
</evidence>
<keyword evidence="1" id="KW-0732">Signal</keyword>
<sequence length="307" mass="34553">MRAIILLLAIAPFVQSDSLQCIQIPDSQIKIGYFTRIPANSSEPAPIPPNFNCIFNVKVPPNVYAHVQLENQLKGGNDLITVRDAELMRTLVSSRNTGNLQFYVFPNTTTTFQVTTKSVDVGSKMRMVIYYQKVPSPLISYLKNNTDDLRYFFLNDLQLNSYKQPVTEVGDEKLVLTIAQSHWDADLFDNYYVIDGDFNQSKGVYHLSNFLNQNFISSGNKLTVLGLDNLVSQSALIFTPLSQAINYDSMYAMTTYYERQFITIKANGGKKSALTVIAKTTNETMILGMNYDGVGFIFSESLIKCEK</sequence>
<name>A0A8R1DZ61_CAEJA</name>
<organism evidence="3 4">
    <name type="scientific">Caenorhabditis japonica</name>
    <dbReference type="NCBI Taxonomy" id="281687"/>
    <lineage>
        <taxon>Eukaryota</taxon>
        <taxon>Metazoa</taxon>
        <taxon>Ecdysozoa</taxon>
        <taxon>Nematoda</taxon>
        <taxon>Chromadorea</taxon>
        <taxon>Rhabditida</taxon>
        <taxon>Rhabditina</taxon>
        <taxon>Rhabditomorpha</taxon>
        <taxon>Rhabditoidea</taxon>
        <taxon>Rhabditidae</taxon>
        <taxon>Peloderinae</taxon>
        <taxon>Caenorhabditis</taxon>
    </lineage>
</organism>
<reference evidence="4" key="1">
    <citation type="submission" date="2010-08" db="EMBL/GenBank/DDBJ databases">
        <authorList>
            <consortium name="Caenorhabditis japonica Sequencing Consortium"/>
            <person name="Wilson R.K."/>
        </authorList>
    </citation>
    <scope>NUCLEOTIDE SEQUENCE [LARGE SCALE GENOMIC DNA]</scope>
    <source>
        <strain evidence="4">DF5081</strain>
    </source>
</reference>
<dbReference type="Pfam" id="PF02408">
    <property type="entry name" value="CUB_2"/>
    <property type="match status" value="1"/>
</dbReference>
<dbReference type="AlphaFoldDB" id="A0A8R1DZ61"/>
<dbReference type="InterPro" id="IPR003366">
    <property type="entry name" value="CUB-like_dom"/>
</dbReference>
<dbReference type="Proteomes" id="UP000005237">
    <property type="component" value="Unassembled WGS sequence"/>
</dbReference>
<dbReference type="GO" id="GO:0045121">
    <property type="term" value="C:membrane raft"/>
    <property type="evidence" value="ECO:0007669"/>
    <property type="project" value="TreeGrafter"/>
</dbReference>
<proteinExistence type="predicted"/>
<evidence type="ECO:0000313" key="3">
    <source>
        <dbReference type="EnsemblMetazoa" id="CJA15571.1"/>
    </source>
</evidence>
<evidence type="ECO:0000256" key="1">
    <source>
        <dbReference type="SAM" id="SignalP"/>
    </source>
</evidence>
<accession>A0A8R1DZ61</accession>
<evidence type="ECO:0000259" key="2">
    <source>
        <dbReference type="Pfam" id="PF02408"/>
    </source>
</evidence>
<feature type="chain" id="PRO_5035904973" evidence="1">
    <location>
        <begin position="17"/>
        <end position="307"/>
    </location>
</feature>